<comment type="caution">
    <text evidence="9">The sequence shown here is derived from an EMBL/GenBank/DDBJ whole genome shotgun (WGS) entry which is preliminary data.</text>
</comment>
<keyword evidence="1" id="KW-0813">Transport</keyword>
<keyword evidence="2 7" id="KW-0349">Heme</keyword>
<evidence type="ECO:0000256" key="7">
    <source>
        <dbReference type="PIRSR" id="PIRSR000027-2"/>
    </source>
</evidence>
<dbReference type="InterPro" id="IPR012127">
    <property type="entry name" value="Cyt_c_prime"/>
</dbReference>
<feature type="binding site" description="covalent" evidence="7">
    <location>
        <position position="132"/>
    </location>
    <ligand>
        <name>heme c</name>
        <dbReference type="ChEBI" id="CHEBI:61717"/>
    </ligand>
</feature>
<evidence type="ECO:0000256" key="2">
    <source>
        <dbReference type="ARBA" id="ARBA00022617"/>
    </source>
</evidence>
<feature type="signal peptide" evidence="8">
    <location>
        <begin position="1"/>
        <end position="20"/>
    </location>
</feature>
<dbReference type="PROSITE" id="PS51009">
    <property type="entry name" value="CYTCII"/>
    <property type="match status" value="1"/>
</dbReference>
<evidence type="ECO:0000256" key="3">
    <source>
        <dbReference type="ARBA" id="ARBA00022723"/>
    </source>
</evidence>
<feature type="chain" id="PRO_5020513174" evidence="8">
    <location>
        <begin position="21"/>
        <end position="142"/>
    </location>
</feature>
<dbReference type="PIRSF" id="PIRSF000027">
    <property type="entry name" value="Cytc_c_prime"/>
    <property type="match status" value="1"/>
</dbReference>
<reference evidence="9 10" key="1">
    <citation type="submission" date="2019-03" db="EMBL/GenBank/DDBJ databases">
        <title>Genomic Encyclopedia of Type Strains, Phase IV (KMG-IV): sequencing the most valuable type-strain genomes for metagenomic binning, comparative biology and taxonomic classification.</title>
        <authorList>
            <person name="Goeker M."/>
        </authorList>
    </citation>
    <scope>NUCLEOTIDE SEQUENCE [LARGE SCALE GENOMIC DNA]</scope>
    <source>
        <strain evidence="9 10">DSM 9035</strain>
    </source>
</reference>
<dbReference type="InterPro" id="IPR002321">
    <property type="entry name" value="Cyt_c_II"/>
</dbReference>
<protein>
    <submittedName>
        <fullName evidence="9">Cytochrome c556</fullName>
    </submittedName>
</protein>
<proteinExistence type="predicted"/>
<dbReference type="GO" id="GO:0042597">
    <property type="term" value="C:periplasmic space"/>
    <property type="evidence" value="ECO:0007669"/>
    <property type="project" value="InterPro"/>
</dbReference>
<evidence type="ECO:0000313" key="9">
    <source>
        <dbReference type="EMBL" id="TCT04704.1"/>
    </source>
</evidence>
<dbReference type="Pfam" id="PF01322">
    <property type="entry name" value="Cytochrom_C_2"/>
    <property type="match status" value="1"/>
</dbReference>
<evidence type="ECO:0000256" key="8">
    <source>
        <dbReference type="SAM" id="SignalP"/>
    </source>
</evidence>
<evidence type="ECO:0000256" key="6">
    <source>
        <dbReference type="PIRSR" id="PIRSR000027-1"/>
    </source>
</evidence>
<evidence type="ECO:0000313" key="10">
    <source>
        <dbReference type="Proteomes" id="UP000294664"/>
    </source>
</evidence>
<dbReference type="InterPro" id="IPR010980">
    <property type="entry name" value="Cyt_c/b562"/>
</dbReference>
<gene>
    <name evidence="9" type="ORF">EDC64_106136</name>
</gene>
<evidence type="ECO:0000256" key="4">
    <source>
        <dbReference type="ARBA" id="ARBA00022982"/>
    </source>
</evidence>
<feature type="binding site" description="covalent" evidence="7">
    <location>
        <position position="135"/>
    </location>
    <ligand>
        <name>heme c</name>
        <dbReference type="ChEBI" id="CHEBI:61717"/>
    </ligand>
</feature>
<dbReference type="Proteomes" id="UP000294664">
    <property type="component" value="Unassembled WGS sequence"/>
</dbReference>
<keyword evidence="8" id="KW-0732">Signal</keyword>
<dbReference type="GO" id="GO:0009055">
    <property type="term" value="F:electron transfer activity"/>
    <property type="evidence" value="ECO:0007669"/>
    <property type="project" value="InterPro"/>
</dbReference>
<dbReference type="SUPFAM" id="SSF47175">
    <property type="entry name" value="Cytochromes"/>
    <property type="match status" value="1"/>
</dbReference>
<organism evidence="9 10">
    <name type="scientific">Aquabacter spiritensis</name>
    <dbReference type="NCBI Taxonomy" id="933073"/>
    <lineage>
        <taxon>Bacteria</taxon>
        <taxon>Pseudomonadati</taxon>
        <taxon>Pseudomonadota</taxon>
        <taxon>Alphaproteobacteria</taxon>
        <taxon>Hyphomicrobiales</taxon>
        <taxon>Xanthobacteraceae</taxon>
        <taxon>Aquabacter</taxon>
    </lineage>
</organism>
<evidence type="ECO:0000256" key="5">
    <source>
        <dbReference type="ARBA" id="ARBA00023004"/>
    </source>
</evidence>
<name>A0A4R3LVV2_9HYPH</name>
<evidence type="ECO:0000256" key="1">
    <source>
        <dbReference type="ARBA" id="ARBA00022448"/>
    </source>
</evidence>
<accession>A0A4R3LVV2</accession>
<comment type="PTM">
    <text evidence="7">Binds 1 heme group per subunit.</text>
</comment>
<keyword evidence="10" id="KW-1185">Reference proteome</keyword>
<feature type="binding site" description="axial binding residue" evidence="6">
    <location>
        <position position="136"/>
    </location>
    <ligand>
        <name>heme c</name>
        <dbReference type="ChEBI" id="CHEBI:61717"/>
    </ligand>
    <ligandPart>
        <name>Fe</name>
        <dbReference type="ChEBI" id="CHEBI:18248"/>
    </ligandPart>
</feature>
<keyword evidence="4" id="KW-0249">Electron transport</keyword>
<dbReference type="EMBL" id="SMAI01000006">
    <property type="protein sequence ID" value="TCT04704.1"/>
    <property type="molecule type" value="Genomic_DNA"/>
</dbReference>
<sequence length="142" mass="14461">MRAFLLAGLLVSLVSGAAIAQSDPIAQRKAAMKQIGDQTGIGAAMLKGEAPFDAAKAALIFKTFAENGAAFGTLFPAGSDKGDTKAAPAIWSDRAGFDAELAKFNAAVAQNAAGASTADGFKTGFTAVAATCRTCHSTYRLR</sequence>
<dbReference type="GO" id="GO:0020037">
    <property type="term" value="F:heme binding"/>
    <property type="evidence" value="ECO:0007669"/>
    <property type="project" value="InterPro"/>
</dbReference>
<keyword evidence="5 6" id="KW-0408">Iron</keyword>
<dbReference type="GO" id="GO:0022900">
    <property type="term" value="P:electron transport chain"/>
    <property type="evidence" value="ECO:0007669"/>
    <property type="project" value="InterPro"/>
</dbReference>
<keyword evidence="3 6" id="KW-0479">Metal-binding</keyword>
<dbReference type="RefSeq" id="WP_165933733.1">
    <property type="nucleotide sequence ID" value="NZ_SMAI01000006.1"/>
</dbReference>
<dbReference type="Gene3D" id="1.20.120.10">
    <property type="entry name" value="Cytochrome c/b562"/>
    <property type="match status" value="1"/>
</dbReference>
<dbReference type="AlphaFoldDB" id="A0A4R3LVV2"/>
<dbReference type="GO" id="GO:0005506">
    <property type="term" value="F:iron ion binding"/>
    <property type="evidence" value="ECO:0007669"/>
    <property type="project" value="InterPro"/>
</dbReference>